<evidence type="ECO:0000256" key="1">
    <source>
        <dbReference type="SAM" id="Coils"/>
    </source>
</evidence>
<accession>A0ABS2SYB6</accession>
<organism evidence="2 3">
    <name type="scientific">Shouchella xiaoxiensis</name>
    <dbReference type="NCBI Taxonomy" id="766895"/>
    <lineage>
        <taxon>Bacteria</taxon>
        <taxon>Bacillati</taxon>
        <taxon>Bacillota</taxon>
        <taxon>Bacilli</taxon>
        <taxon>Bacillales</taxon>
        <taxon>Bacillaceae</taxon>
        <taxon>Shouchella</taxon>
    </lineage>
</organism>
<feature type="coiled-coil region" evidence="1">
    <location>
        <begin position="89"/>
        <end position="120"/>
    </location>
</feature>
<gene>
    <name evidence="2" type="ORF">JOC54_002503</name>
</gene>
<dbReference type="RefSeq" id="WP_204466530.1">
    <property type="nucleotide sequence ID" value="NZ_JAFBCV010000007.1"/>
</dbReference>
<name>A0ABS2SYB6_9BACI</name>
<dbReference type="Proteomes" id="UP001179280">
    <property type="component" value="Unassembled WGS sequence"/>
</dbReference>
<reference evidence="2" key="1">
    <citation type="submission" date="2021-01" db="EMBL/GenBank/DDBJ databases">
        <title>Genomic Encyclopedia of Type Strains, Phase IV (KMG-IV): sequencing the most valuable type-strain genomes for metagenomic binning, comparative biology and taxonomic classification.</title>
        <authorList>
            <person name="Goeker M."/>
        </authorList>
    </citation>
    <scope>NUCLEOTIDE SEQUENCE</scope>
    <source>
        <strain evidence="2">DSM 21943</strain>
    </source>
</reference>
<evidence type="ECO:0000313" key="3">
    <source>
        <dbReference type="Proteomes" id="UP001179280"/>
    </source>
</evidence>
<dbReference type="EMBL" id="JAFBCV010000007">
    <property type="protein sequence ID" value="MBM7839232.1"/>
    <property type="molecule type" value="Genomic_DNA"/>
</dbReference>
<sequence>MGKKLIIPLIFLIAVGAAAYIFISRDQTPEYIEIPYVHVTFEGDGENLENRLQMDYLDRQMGHTIQHWNIRLATNSNRSSEIYISYYTVDDLEADSEELMNILQSELESVEWTYDIVEEE</sequence>
<keyword evidence="3" id="KW-1185">Reference proteome</keyword>
<comment type="caution">
    <text evidence="2">The sequence shown here is derived from an EMBL/GenBank/DDBJ whole genome shotgun (WGS) entry which is preliminary data.</text>
</comment>
<proteinExistence type="predicted"/>
<evidence type="ECO:0000313" key="2">
    <source>
        <dbReference type="EMBL" id="MBM7839232.1"/>
    </source>
</evidence>
<protein>
    <submittedName>
        <fullName evidence="2">Uncharacterized protein</fullName>
    </submittedName>
</protein>
<keyword evidence="1" id="KW-0175">Coiled coil</keyword>